<dbReference type="Proteomes" id="UP001200557">
    <property type="component" value="Unassembled WGS sequence"/>
</dbReference>
<dbReference type="EMBL" id="JAKGAQ010000003">
    <property type="protein sequence ID" value="MCF2871861.1"/>
    <property type="molecule type" value="Genomic_DNA"/>
</dbReference>
<name>A0ABS9D0C7_9RHOB</name>
<accession>A0ABS9D0C7</accession>
<keyword evidence="2" id="KW-1185">Reference proteome</keyword>
<comment type="caution">
    <text evidence="1">The sequence shown here is derived from an EMBL/GenBank/DDBJ whole genome shotgun (WGS) entry which is preliminary data.</text>
</comment>
<sequence length="104" mass="11249">MVLDGGSPTSTGGLMTQWAGDLSARNADYRKDFALLLARLDHQPCDIWRKTGCKTKPSLVEPAIRCNGEIIAVVNSHIAGKAWVIGLIMMMGQVLDRVAEVIAI</sequence>
<evidence type="ECO:0000313" key="1">
    <source>
        <dbReference type="EMBL" id="MCF2871861.1"/>
    </source>
</evidence>
<dbReference type="RefSeq" id="WP_235226636.1">
    <property type="nucleotide sequence ID" value="NZ_JAKGAQ010000003.1"/>
</dbReference>
<reference evidence="1 2" key="1">
    <citation type="submission" date="2022-01" db="EMBL/GenBank/DDBJ databases">
        <title>Octadecabacter sp. nov., isolated from a marine alga.</title>
        <authorList>
            <person name="Jin M.S."/>
            <person name="Kim H.M."/>
            <person name="Han D.M."/>
            <person name="Jung J.J."/>
            <person name="Jeon C.O."/>
        </authorList>
    </citation>
    <scope>NUCLEOTIDE SEQUENCE [LARGE SCALE GENOMIC DNA]</scope>
    <source>
        <strain evidence="1 2">G9-8</strain>
    </source>
</reference>
<evidence type="ECO:0000313" key="2">
    <source>
        <dbReference type="Proteomes" id="UP001200557"/>
    </source>
</evidence>
<protein>
    <submittedName>
        <fullName evidence="1">Uncharacterized protein</fullName>
    </submittedName>
</protein>
<proteinExistence type="predicted"/>
<organism evidence="1 2">
    <name type="scientific">Octadecabacter dasysiphoniae</name>
    <dbReference type="NCBI Taxonomy" id="2909341"/>
    <lineage>
        <taxon>Bacteria</taxon>
        <taxon>Pseudomonadati</taxon>
        <taxon>Pseudomonadota</taxon>
        <taxon>Alphaproteobacteria</taxon>
        <taxon>Rhodobacterales</taxon>
        <taxon>Roseobacteraceae</taxon>
        <taxon>Octadecabacter</taxon>
    </lineage>
</organism>
<gene>
    <name evidence="1" type="ORF">L0664_12345</name>
</gene>